<dbReference type="InterPro" id="IPR020845">
    <property type="entry name" value="AMP-binding_CS"/>
</dbReference>
<name>A0A0F9F6K6_9ZZZZ</name>
<protein>
    <recommendedName>
        <fullName evidence="1">AMP-dependent synthetase/ligase domain-containing protein</fullName>
    </recommendedName>
</protein>
<feature type="non-terminal residue" evidence="2">
    <location>
        <position position="1"/>
    </location>
</feature>
<evidence type="ECO:0000259" key="1">
    <source>
        <dbReference type="Pfam" id="PF00501"/>
    </source>
</evidence>
<dbReference type="SUPFAM" id="SSF56801">
    <property type="entry name" value="Acetyl-CoA synthetase-like"/>
    <property type="match status" value="1"/>
</dbReference>
<feature type="domain" description="AMP-dependent synthetase/ligase" evidence="1">
    <location>
        <begin position="36"/>
        <end position="269"/>
    </location>
</feature>
<accession>A0A0F9F6K6</accession>
<comment type="caution">
    <text evidence="2">The sequence shown here is derived from an EMBL/GenBank/DDBJ whole genome shotgun (WGS) entry which is preliminary data.</text>
</comment>
<proteinExistence type="predicted"/>
<sequence>EDFEIRMQSVLDRVNPAICFCEEENKDEYEQFFKCVSQVDMTEVLPEPEIKPDDIAFLQMSSGTTGISKVVQITHKQIISHCDEYARTIDFNSDSVVVSWLPLYHDMGLVSSFLLPLLKGAHFHIIDPFAWLSSPGEILNMVHKYRATHMWMPSFAFNYITKNATSSDDLDLSSLTHVISCSEPTFQYDVMRFQERFERNNLRIDCLSVCYALAENVFAVSQSDSIKSAECGSISYISCGRILPGVSIIIEKDGEDVTNDSEGRVMMRSSYESNTNIRSDFYGYCDTGDIGFMKDQELYIIGRTKDSFVSYGVNVYPEVIEHEISKMDEVVDGRVACFGVFSEQSGTHECHICVEVYCTDANLENSINLRVKEVFGLSPFVNIVDPGFLSKTSSGKISRSKTKARFCDRQKILDAVNDFLHKKEKGTVTFSDRLHSSGVLSSIEMFELVLALEQRGWKVARGDDLYLPMEKLDLVSCLCESVQCEEKR</sequence>
<dbReference type="PROSITE" id="PS00455">
    <property type="entry name" value="AMP_BINDING"/>
    <property type="match status" value="1"/>
</dbReference>
<evidence type="ECO:0000313" key="2">
    <source>
        <dbReference type="EMBL" id="KKL82064.1"/>
    </source>
</evidence>
<reference evidence="2" key="1">
    <citation type="journal article" date="2015" name="Nature">
        <title>Complex archaea that bridge the gap between prokaryotes and eukaryotes.</title>
        <authorList>
            <person name="Spang A."/>
            <person name="Saw J.H."/>
            <person name="Jorgensen S.L."/>
            <person name="Zaremba-Niedzwiedzka K."/>
            <person name="Martijn J."/>
            <person name="Lind A.E."/>
            <person name="van Eijk R."/>
            <person name="Schleper C."/>
            <person name="Guy L."/>
            <person name="Ettema T.J."/>
        </authorList>
    </citation>
    <scope>NUCLEOTIDE SEQUENCE</scope>
</reference>
<gene>
    <name evidence="2" type="ORF">LCGC14_1988510</name>
</gene>
<dbReference type="Gene3D" id="3.40.50.12780">
    <property type="entry name" value="N-terminal domain of ligase-like"/>
    <property type="match status" value="1"/>
</dbReference>
<dbReference type="Gene3D" id="3.30.300.30">
    <property type="match status" value="1"/>
</dbReference>
<dbReference type="AlphaFoldDB" id="A0A0F9F6K6"/>
<dbReference type="Pfam" id="PF00501">
    <property type="entry name" value="AMP-binding"/>
    <property type="match status" value="1"/>
</dbReference>
<dbReference type="InterPro" id="IPR000873">
    <property type="entry name" value="AMP-dep_synth/lig_dom"/>
</dbReference>
<dbReference type="PANTHER" id="PTHR22754:SF32">
    <property type="entry name" value="DISCO-INTERACTING PROTEIN 2"/>
    <property type="match status" value="1"/>
</dbReference>
<dbReference type="InterPro" id="IPR045851">
    <property type="entry name" value="AMP-bd_C_sf"/>
</dbReference>
<dbReference type="EMBL" id="LAZR01022377">
    <property type="protein sequence ID" value="KKL82064.1"/>
    <property type="molecule type" value="Genomic_DNA"/>
</dbReference>
<dbReference type="InterPro" id="IPR042099">
    <property type="entry name" value="ANL_N_sf"/>
</dbReference>
<organism evidence="2">
    <name type="scientific">marine sediment metagenome</name>
    <dbReference type="NCBI Taxonomy" id="412755"/>
    <lineage>
        <taxon>unclassified sequences</taxon>
        <taxon>metagenomes</taxon>
        <taxon>ecological metagenomes</taxon>
    </lineage>
</organism>
<dbReference type="PANTHER" id="PTHR22754">
    <property type="entry name" value="DISCO-INTERACTING PROTEIN 2 DIP2 -RELATED"/>
    <property type="match status" value="1"/>
</dbReference>